<dbReference type="Proteomes" id="UP000255269">
    <property type="component" value="Unassembled WGS sequence"/>
</dbReference>
<dbReference type="InterPro" id="IPR051162">
    <property type="entry name" value="T4SS_component"/>
</dbReference>
<evidence type="ECO:0000313" key="2">
    <source>
        <dbReference type="Proteomes" id="UP000255269"/>
    </source>
</evidence>
<evidence type="ECO:0000313" key="1">
    <source>
        <dbReference type="EMBL" id="STQ88931.1"/>
    </source>
</evidence>
<sequence>MILEGIFGALALAGTYFGFKKKDPTINMGSCFFDRLITPLYTFMNEYRSNFGLSIDLIDEDSVILNTPNGRLYGIELLGSSTINNFFSKDGLDELFREYKKADDGFLFYVLHKQGKWQRQYIFSHNKFLIKSIANYYKIDLMSGLEIANAIHDLMLQNSYYIDSKQIKRSLQIKQEGDTQEPEFLSFKRLARGAVFKDLNEIDTITAFKNLNMKKSDIQKIFQMDFDGAIWFYFDLNQKRIMNYIDRLIQITKINGNKEPFVALKNKYEQGEQDLVLVNSVAYLKRYSAEQIGAIGTNYKVAFIPKELYRTDLIRKTPLKYRDTNFDFLVQDSFLENFISCVQKKNAKFPDFFGIDKNKGFINYSFSEENDNPHSCIIADSGSGKSVSKQKIMAQMIALDFKTGEAYNLGNNPGNVKIRDFDIGYSNEKLIALLRSNPKNSVAQIEASLFGFAYNVVALEEPNIDDKDSMEAYQADIQFATDFISVILSSQNAEPLEIKEAAAFKVLLEELYEKKEFQRYNILTIKNTHPELFKELLELGYGEATFLSDIKEEKYNFLKKPLLRDIVNKAGTESHNMQIKPEDRAAYASLAGKLNAVEKLKIFSTFDKVDLKEADVISMDLNNFKESSLFTPIFMAIFQKTYLRDREFALKCKRAGRPAPKLLYTVEEAKNFFRVAAFETMFEKVALEARKYNVHLCLIVQNAEHIPQGILKNIDTKMVLLTPDTKLKVIKEMEEAISLEDNAREALANTERYELCIIYKTGVAHIKFEISEEEMKVFSTNPNILQEESA</sequence>
<dbReference type="PANTHER" id="PTHR30121">
    <property type="entry name" value="UNCHARACTERIZED PROTEIN YJGR-RELATED"/>
    <property type="match status" value="1"/>
</dbReference>
<organism evidence="1 2">
    <name type="scientific">Helicobacter pullorum</name>
    <dbReference type="NCBI Taxonomy" id="35818"/>
    <lineage>
        <taxon>Bacteria</taxon>
        <taxon>Pseudomonadati</taxon>
        <taxon>Campylobacterota</taxon>
        <taxon>Epsilonproteobacteria</taxon>
        <taxon>Campylobacterales</taxon>
        <taxon>Helicobacteraceae</taxon>
        <taxon>Helicobacter</taxon>
    </lineage>
</organism>
<dbReference type="Gene3D" id="3.40.50.300">
    <property type="entry name" value="P-loop containing nucleotide triphosphate hydrolases"/>
    <property type="match status" value="1"/>
</dbReference>
<dbReference type="RefSeq" id="WP_115057327.1">
    <property type="nucleotide sequence ID" value="NZ_UGJF01000002.1"/>
</dbReference>
<proteinExistence type="predicted"/>
<dbReference type="SUPFAM" id="SSF52540">
    <property type="entry name" value="P-loop containing nucleoside triphosphate hydrolases"/>
    <property type="match status" value="1"/>
</dbReference>
<dbReference type="AlphaFoldDB" id="A0A377Q4Z4"/>
<dbReference type="PANTHER" id="PTHR30121:SF6">
    <property type="entry name" value="SLR6007 PROTEIN"/>
    <property type="match status" value="1"/>
</dbReference>
<gene>
    <name evidence="1" type="ORF">NCTC13156_01738</name>
</gene>
<reference evidence="1 2" key="1">
    <citation type="submission" date="2018-06" db="EMBL/GenBank/DDBJ databases">
        <authorList>
            <consortium name="Pathogen Informatics"/>
            <person name="Doyle S."/>
        </authorList>
    </citation>
    <scope>NUCLEOTIDE SEQUENCE [LARGE SCALE GENOMIC DNA]</scope>
    <source>
        <strain evidence="1 2">NCTC13156</strain>
    </source>
</reference>
<protein>
    <submittedName>
        <fullName evidence="1">Type IV secretory pathway, VirB4 components</fullName>
    </submittedName>
</protein>
<name>A0A377Q4Z4_9HELI</name>
<dbReference type="EMBL" id="UGJF01000002">
    <property type="protein sequence ID" value="STQ88931.1"/>
    <property type="molecule type" value="Genomic_DNA"/>
</dbReference>
<dbReference type="InterPro" id="IPR027417">
    <property type="entry name" value="P-loop_NTPase"/>
</dbReference>
<accession>A0A377Q4Z4</accession>